<evidence type="ECO:0000256" key="1">
    <source>
        <dbReference type="ARBA" id="ARBA00004123"/>
    </source>
</evidence>
<comment type="similarity">
    <text evidence="2 12">Belongs to the RNA polymerase beta chain family.</text>
</comment>
<feature type="domain" description="DNA-directed RNA polymerase I subunit RPA2" evidence="20">
    <location>
        <begin position="579"/>
        <end position="630"/>
    </location>
</feature>
<evidence type="ECO:0000256" key="3">
    <source>
        <dbReference type="ARBA" id="ARBA00022478"/>
    </source>
</evidence>
<evidence type="ECO:0000256" key="11">
    <source>
        <dbReference type="ARBA" id="ARBA00048552"/>
    </source>
</evidence>
<comment type="subcellular location">
    <subcellularLocation>
        <location evidence="1">Nucleus</location>
    </subcellularLocation>
</comment>
<keyword evidence="9 13" id="KW-0804">Transcription</keyword>
<evidence type="ECO:0000256" key="12">
    <source>
        <dbReference type="RuleBase" id="RU000434"/>
    </source>
</evidence>
<name>D8TFV8_SELML</name>
<dbReference type="Gene3D" id="2.40.50.150">
    <property type="match status" value="1"/>
</dbReference>
<evidence type="ECO:0000259" key="15">
    <source>
        <dbReference type="Pfam" id="PF00562"/>
    </source>
</evidence>
<dbReference type="Pfam" id="PF06883">
    <property type="entry name" value="RNA_pol_Rpa2_4"/>
    <property type="match status" value="1"/>
</dbReference>
<evidence type="ECO:0000313" key="21">
    <source>
        <dbReference type="EMBL" id="EFJ04457.1"/>
    </source>
</evidence>
<evidence type="ECO:0000256" key="2">
    <source>
        <dbReference type="ARBA" id="ARBA00006835"/>
    </source>
</evidence>
<keyword evidence="3 13" id="KW-0240">DNA-directed RNA polymerase</keyword>
<dbReference type="GO" id="GO:0005736">
    <property type="term" value="C:RNA polymerase I complex"/>
    <property type="evidence" value="ECO:0000318"/>
    <property type="project" value="GO_Central"/>
</dbReference>
<dbReference type="Gene3D" id="3.90.1110.10">
    <property type="entry name" value="RNA polymerase Rpb2, domain 2"/>
    <property type="match status" value="2"/>
</dbReference>
<dbReference type="Pfam" id="PF04565">
    <property type="entry name" value="RNA_pol_Rpb2_3"/>
    <property type="match status" value="1"/>
</dbReference>
<feature type="domain" description="DNA-directed RNA polymerase subunit 2 hybrid-binding" evidence="15">
    <location>
        <begin position="684"/>
        <end position="1063"/>
    </location>
</feature>
<keyword evidence="8" id="KW-0862">Zinc</keyword>
<evidence type="ECO:0000256" key="14">
    <source>
        <dbReference type="SAM" id="MobiDB-lite"/>
    </source>
</evidence>
<dbReference type="CDD" id="cd00653">
    <property type="entry name" value="RNA_pol_B_RPB2"/>
    <property type="match status" value="1"/>
</dbReference>
<feature type="domain" description="RNA polymerase Rpb2" evidence="16">
    <location>
        <begin position="1066"/>
        <end position="1168"/>
    </location>
</feature>
<feature type="domain" description="RNA polymerase Rpb2" evidence="19">
    <location>
        <begin position="460"/>
        <end position="525"/>
    </location>
</feature>
<accession>D8TFV8</accession>
<proteinExistence type="inferred from homology"/>
<dbReference type="InterPro" id="IPR015712">
    <property type="entry name" value="DNA-dir_RNA_pol_su2"/>
</dbReference>
<keyword evidence="5 13" id="KW-0548">Nucleotidyltransferase</keyword>
<evidence type="ECO:0000259" key="19">
    <source>
        <dbReference type="Pfam" id="PF04565"/>
    </source>
</evidence>
<dbReference type="InterPro" id="IPR007121">
    <property type="entry name" value="RNA_pol_bsu_CS"/>
</dbReference>
<evidence type="ECO:0000256" key="4">
    <source>
        <dbReference type="ARBA" id="ARBA00022679"/>
    </source>
</evidence>
<comment type="function">
    <text evidence="13">DNA-dependent RNA polymerase catalyzes the transcription of DNA into RNA using the four ribonucleoside triphosphates as substrates.</text>
</comment>
<dbReference type="Gene3D" id="3.90.1100.10">
    <property type="match status" value="2"/>
</dbReference>
<keyword evidence="22" id="KW-1185">Reference proteome</keyword>
<dbReference type="GO" id="GO:0006351">
    <property type="term" value="P:DNA-templated transcription"/>
    <property type="evidence" value="ECO:0007669"/>
    <property type="project" value="InterPro"/>
</dbReference>
<evidence type="ECO:0000256" key="13">
    <source>
        <dbReference type="RuleBase" id="RU363031"/>
    </source>
</evidence>
<dbReference type="InterPro" id="IPR037034">
    <property type="entry name" value="RNA_pol_Rpb2_2_sf"/>
</dbReference>
<dbReference type="FunFam" id="3.90.1100.10:FF:000008">
    <property type="entry name" value="DNA-directed RNA polymerase subunit beta"/>
    <property type="match status" value="1"/>
</dbReference>
<dbReference type="InterPro" id="IPR037033">
    <property type="entry name" value="DNA-dir_RNAP_su2_hyb_sf"/>
</dbReference>
<dbReference type="Gene3D" id="2.40.270.10">
    <property type="entry name" value="DNA-directed RNA polymerase, subunit 2, domain 6"/>
    <property type="match status" value="1"/>
</dbReference>
<dbReference type="EMBL" id="GL377860">
    <property type="protein sequence ID" value="EFJ04457.1"/>
    <property type="molecule type" value="Genomic_DNA"/>
</dbReference>
<dbReference type="FunFam" id="2.40.270.10:FF:000011">
    <property type="entry name" value="DNA-directed RNA polymerase subunit beta"/>
    <property type="match status" value="1"/>
</dbReference>
<dbReference type="GO" id="GO:0003899">
    <property type="term" value="F:DNA-directed RNA polymerase activity"/>
    <property type="evidence" value="ECO:0007669"/>
    <property type="project" value="UniProtKB-EC"/>
</dbReference>
<feature type="compositionally biased region" description="Basic and acidic residues" evidence="14">
    <location>
        <begin position="1"/>
        <end position="11"/>
    </location>
</feature>
<dbReference type="OMA" id="FFGVVHY"/>
<evidence type="ECO:0000256" key="9">
    <source>
        <dbReference type="ARBA" id="ARBA00023163"/>
    </source>
</evidence>
<comment type="catalytic activity">
    <reaction evidence="11 13">
        <text>RNA(n) + a ribonucleoside 5'-triphosphate = RNA(n+1) + diphosphate</text>
        <dbReference type="Rhea" id="RHEA:21248"/>
        <dbReference type="Rhea" id="RHEA-COMP:14527"/>
        <dbReference type="Rhea" id="RHEA-COMP:17342"/>
        <dbReference type="ChEBI" id="CHEBI:33019"/>
        <dbReference type="ChEBI" id="CHEBI:61557"/>
        <dbReference type="ChEBI" id="CHEBI:140395"/>
        <dbReference type="EC" id="2.7.7.6"/>
    </reaction>
</comment>
<dbReference type="HOGENOM" id="CLU_000524_5_1_1"/>
<reference evidence="21 22" key="1">
    <citation type="journal article" date="2011" name="Science">
        <title>The Selaginella genome identifies genetic changes associated with the evolution of vascular plants.</title>
        <authorList>
            <person name="Banks J.A."/>
            <person name="Nishiyama T."/>
            <person name="Hasebe M."/>
            <person name="Bowman J.L."/>
            <person name="Gribskov M."/>
            <person name="dePamphilis C."/>
            <person name="Albert V.A."/>
            <person name="Aono N."/>
            <person name="Aoyama T."/>
            <person name="Ambrose B.A."/>
            <person name="Ashton N.W."/>
            <person name="Axtell M.J."/>
            <person name="Barker E."/>
            <person name="Barker M.S."/>
            <person name="Bennetzen J.L."/>
            <person name="Bonawitz N.D."/>
            <person name="Chapple C."/>
            <person name="Cheng C."/>
            <person name="Correa L.G."/>
            <person name="Dacre M."/>
            <person name="DeBarry J."/>
            <person name="Dreyer I."/>
            <person name="Elias M."/>
            <person name="Engstrom E.M."/>
            <person name="Estelle M."/>
            <person name="Feng L."/>
            <person name="Finet C."/>
            <person name="Floyd S.K."/>
            <person name="Frommer W.B."/>
            <person name="Fujita T."/>
            <person name="Gramzow L."/>
            <person name="Gutensohn M."/>
            <person name="Harholt J."/>
            <person name="Hattori M."/>
            <person name="Heyl A."/>
            <person name="Hirai T."/>
            <person name="Hiwatashi Y."/>
            <person name="Ishikawa M."/>
            <person name="Iwata M."/>
            <person name="Karol K.G."/>
            <person name="Koehler B."/>
            <person name="Kolukisaoglu U."/>
            <person name="Kubo M."/>
            <person name="Kurata T."/>
            <person name="Lalonde S."/>
            <person name="Li K."/>
            <person name="Li Y."/>
            <person name="Litt A."/>
            <person name="Lyons E."/>
            <person name="Manning G."/>
            <person name="Maruyama T."/>
            <person name="Michael T.P."/>
            <person name="Mikami K."/>
            <person name="Miyazaki S."/>
            <person name="Morinaga S."/>
            <person name="Murata T."/>
            <person name="Mueller-Roeber B."/>
            <person name="Nelson D.R."/>
            <person name="Obara M."/>
            <person name="Oguri Y."/>
            <person name="Olmstead R.G."/>
            <person name="Onodera N."/>
            <person name="Petersen B.L."/>
            <person name="Pils B."/>
            <person name="Prigge M."/>
            <person name="Rensing S.A."/>
            <person name="Riano-Pachon D.M."/>
            <person name="Roberts A.W."/>
            <person name="Sato Y."/>
            <person name="Scheller H.V."/>
            <person name="Schulz B."/>
            <person name="Schulz C."/>
            <person name="Shakirov E.V."/>
            <person name="Shibagaki N."/>
            <person name="Shinohara N."/>
            <person name="Shippen D.E."/>
            <person name="Soerensen I."/>
            <person name="Sotooka R."/>
            <person name="Sugimoto N."/>
            <person name="Sugita M."/>
            <person name="Sumikawa N."/>
            <person name="Tanurdzic M."/>
            <person name="Theissen G."/>
            <person name="Ulvskov P."/>
            <person name="Wakazuki S."/>
            <person name="Weng J.K."/>
            <person name="Willats W.W."/>
            <person name="Wipf D."/>
            <person name="Wolf P.G."/>
            <person name="Yang L."/>
            <person name="Zimmer A.D."/>
            <person name="Zhu Q."/>
            <person name="Mitros T."/>
            <person name="Hellsten U."/>
            <person name="Loque D."/>
            <person name="Otillar R."/>
            <person name="Salamov A."/>
            <person name="Schmutz J."/>
            <person name="Shapiro H."/>
            <person name="Lindquist E."/>
            <person name="Lucas S."/>
            <person name="Rokhsar D."/>
            <person name="Grigoriev I.V."/>
        </authorList>
    </citation>
    <scope>NUCLEOTIDE SEQUENCE [LARGE SCALE GENOMIC DNA]</scope>
</reference>
<evidence type="ECO:0000259" key="18">
    <source>
        <dbReference type="Pfam" id="PF04563"/>
    </source>
</evidence>
<dbReference type="InterPro" id="IPR014724">
    <property type="entry name" value="RNA_pol_RPB2_OB-fold"/>
</dbReference>
<evidence type="ECO:0000259" key="16">
    <source>
        <dbReference type="Pfam" id="PF04560"/>
    </source>
</evidence>
<dbReference type="InterPro" id="IPR007120">
    <property type="entry name" value="DNA-dir_RNAP_su2_dom"/>
</dbReference>
<dbReference type="InterPro" id="IPR007644">
    <property type="entry name" value="RNA_pol_bsu_protrusion"/>
</dbReference>
<keyword evidence="7" id="KW-0863">Zinc-finger</keyword>
<dbReference type="Pfam" id="PF04563">
    <property type="entry name" value="RNA_pol_Rpb2_1"/>
    <property type="match status" value="1"/>
</dbReference>
<keyword evidence="4 13" id="KW-0808">Transferase</keyword>
<dbReference type="InterPro" id="IPR009674">
    <property type="entry name" value="Rpa2_dom_4"/>
</dbReference>
<evidence type="ECO:0000256" key="8">
    <source>
        <dbReference type="ARBA" id="ARBA00022833"/>
    </source>
</evidence>
<evidence type="ECO:0000256" key="10">
    <source>
        <dbReference type="ARBA" id="ARBA00023242"/>
    </source>
</evidence>
<dbReference type="PROSITE" id="PS01166">
    <property type="entry name" value="RNA_POL_BETA"/>
    <property type="match status" value="1"/>
</dbReference>
<dbReference type="GO" id="GO:0003677">
    <property type="term" value="F:DNA binding"/>
    <property type="evidence" value="ECO:0007669"/>
    <property type="project" value="InterPro"/>
</dbReference>
<dbReference type="FunFam" id="3.90.1800.10:FF:000004">
    <property type="entry name" value="DNA-directed RNA polymerase subunit beta"/>
    <property type="match status" value="1"/>
</dbReference>
<evidence type="ECO:0000256" key="6">
    <source>
        <dbReference type="ARBA" id="ARBA00022723"/>
    </source>
</evidence>
<dbReference type="InParanoid" id="D8TFV8"/>
<dbReference type="GO" id="GO:0008270">
    <property type="term" value="F:zinc ion binding"/>
    <property type="evidence" value="ECO:0007669"/>
    <property type="project" value="UniProtKB-KW"/>
</dbReference>
<dbReference type="InterPro" id="IPR007645">
    <property type="entry name" value="RNA_pol_Rpb2_3"/>
</dbReference>
<evidence type="ECO:0000259" key="17">
    <source>
        <dbReference type="Pfam" id="PF04561"/>
    </source>
</evidence>
<dbReference type="STRING" id="88036.D8TFV8"/>
<evidence type="ECO:0000259" key="20">
    <source>
        <dbReference type="Pfam" id="PF06883"/>
    </source>
</evidence>
<evidence type="ECO:0000256" key="7">
    <source>
        <dbReference type="ARBA" id="ARBA00022771"/>
    </source>
</evidence>
<dbReference type="Gene3D" id="3.90.1800.10">
    <property type="entry name" value="RNA polymerase alpha subunit dimerisation domain"/>
    <property type="match status" value="1"/>
</dbReference>
<dbReference type="PANTHER" id="PTHR20856">
    <property type="entry name" value="DNA-DIRECTED RNA POLYMERASE I SUBUNIT 2"/>
    <property type="match status" value="1"/>
</dbReference>
<dbReference type="InterPro" id="IPR007642">
    <property type="entry name" value="RNA_pol_Rpb2_2"/>
</dbReference>
<dbReference type="Pfam" id="PF04561">
    <property type="entry name" value="RNA_pol_Rpb2_2"/>
    <property type="match status" value="1"/>
</dbReference>
<dbReference type="Pfam" id="PF00562">
    <property type="entry name" value="RNA_pol_Rpb2_6"/>
    <property type="match status" value="1"/>
</dbReference>
<dbReference type="Pfam" id="PF04560">
    <property type="entry name" value="RNA_pol_Rpb2_7"/>
    <property type="match status" value="1"/>
</dbReference>
<feature type="domain" description="RNA polymerase beta subunit protrusion" evidence="18">
    <location>
        <begin position="32"/>
        <end position="419"/>
    </location>
</feature>
<dbReference type="Gramene" id="EFJ04457">
    <property type="protein sequence ID" value="EFJ04457"/>
    <property type="gene ID" value="SELMODRAFT_270143"/>
</dbReference>
<gene>
    <name evidence="21" type="ORF">SELMODRAFT_270143</name>
</gene>
<keyword evidence="10" id="KW-0539">Nucleus</keyword>
<dbReference type="KEGG" id="smo:SELMODRAFT_270143"/>
<keyword evidence="6" id="KW-0479">Metal-binding</keyword>
<evidence type="ECO:0000256" key="5">
    <source>
        <dbReference type="ARBA" id="ARBA00022695"/>
    </source>
</evidence>
<organism evidence="22">
    <name type="scientific">Selaginella moellendorffii</name>
    <name type="common">Spikemoss</name>
    <dbReference type="NCBI Taxonomy" id="88036"/>
    <lineage>
        <taxon>Eukaryota</taxon>
        <taxon>Viridiplantae</taxon>
        <taxon>Streptophyta</taxon>
        <taxon>Embryophyta</taxon>
        <taxon>Tracheophyta</taxon>
        <taxon>Lycopodiopsida</taxon>
        <taxon>Selaginellales</taxon>
        <taxon>Selaginellaceae</taxon>
        <taxon>Selaginella</taxon>
    </lineage>
</organism>
<dbReference type="AlphaFoldDB" id="D8TFV8"/>
<protein>
    <recommendedName>
        <fullName evidence="13">DNA-directed RNA polymerase subunit beta</fullName>
        <ecNumber evidence="13">2.7.7.6</ecNumber>
    </recommendedName>
</protein>
<dbReference type="eggNOG" id="KOG0216">
    <property type="taxonomic scope" value="Eukaryota"/>
</dbReference>
<dbReference type="GO" id="GO:0032549">
    <property type="term" value="F:ribonucleoside binding"/>
    <property type="evidence" value="ECO:0007669"/>
    <property type="project" value="InterPro"/>
</dbReference>
<sequence>MEKKRKKEKDGATTSRPPRIPDSAAYKALEDLVSPHIDSFDYFVQRGLVEAVKGIAPVEIEQGSTGNKLIYILWMNFGFSLDVVLALTLDKPVVQPPVKDLKEKAMEHRLLPKECRQGFLSYTGALNIQLILDYGSMTRHHQLSLGKLPIMLKSSLCHLRGLSPQKLISLKEEGTEMGGYFIVKGIERIIRMLIVPKRNHIIAIRRNAFQNRGAGFSDIGLMMRCVRPDQTGSTIKLYYLHHGTARLGFVIRRQEFVIPVGIILKAFMDTSDREIFEQLSGIHVQGQEQSKGAVGSQLISQRARIIIEETQRQPCLTRLDCLRYIEDVLRRFVFVHLDNFRDKFNLLIHMLHKLFAVVDGSASIDSSDTLQHQELLLPGHLMNIYLKDRLEDWLYRCKRLLQREMQLKEEFDLSDHAKVLKIVEKNNAVDIGKRIEYLLSTGNIQSQSHMDLQQANGFSVVAEKLNFFRFISHFRSVHRGAFFARQRTTSVRKLLPESWGFLCPVHTPDGEPCGLLTHLSSLCKISTDLDQNNHPKDPKVIHRTIATVLAQLGMVSISPLLALSGPPKYLAVLLDGCVLGYMPVGNIPQTVSHLRSLKVPIDLEIGYVPCTYAGAYPGLFLYTTPSRFLRPVKQLDTGAIELISAFEQAYMEIACPDGGNCGRTPSAPPATHIELHPTAMLSVVASSTPWSDHNQSPRNMYQCQMGKQTLGFASQALKFRTDHKMYNLQNPQSPVARNVNYKKYNMDEFPLGTNAVVAVLAYTGFDMEDAMIMNKSSMERGLAHGQIYKTEHVDLSLLQKKSDGIVNLFSRPTGKRNIHNFLDVDGLPHIGQTMHNGDPYCSVLNTMTGDAKLHKLKAAENVVIDSVIAIGHGRDPLQKIAVKFRHDRNPVIGDKFSSRHGQKGILSQLWPDIDMPFSAVTGMRPDIIINPHAFPSRMTIGMLMESMAAKAGVLRGEYVDSTPFRSSSAALDAKDGKTGSGYKGKDKHYPAISEFGEQLAQHGFNYHGTEVMYSGLLGTELTCEIFIGVVYYQRLRHMVSDKFQVRSLGAINPVTRQPVGGRKLGGGIRFGEMERDSLLAHGAAYLLHDRLHTSSDYHVGDVCTTCGSLLSTLMVPSKQPAVGARNKPKKATCKVCQSNAGVVKVAMPFVFRYLAAELAAMNVKLTLKVASA</sequence>
<feature type="domain" description="RNA polymerase Rpb2" evidence="17">
    <location>
        <begin position="198"/>
        <end position="375"/>
    </location>
</feature>
<dbReference type="SUPFAM" id="SSF64484">
    <property type="entry name" value="beta and beta-prime subunits of DNA dependent RNA-polymerase"/>
    <property type="match status" value="1"/>
</dbReference>
<dbReference type="FunCoup" id="D8TFV8">
    <property type="interactions" value="4221"/>
</dbReference>
<feature type="region of interest" description="Disordered" evidence="14">
    <location>
        <begin position="1"/>
        <end position="20"/>
    </location>
</feature>
<dbReference type="InterPro" id="IPR007641">
    <property type="entry name" value="RNA_pol_Rpb2_7"/>
</dbReference>
<dbReference type="Proteomes" id="UP000001514">
    <property type="component" value="Unassembled WGS sequence"/>
</dbReference>
<dbReference type="EC" id="2.7.7.6" evidence="13"/>
<dbReference type="FunFam" id="2.40.270.10:FF:000006">
    <property type="entry name" value="DNA-directed RNA polymerase subunit beta"/>
    <property type="match status" value="1"/>
</dbReference>
<evidence type="ECO:0000313" key="22">
    <source>
        <dbReference type="Proteomes" id="UP000001514"/>
    </source>
</evidence>